<accession>A0A1I5TNP2</accession>
<name>A0A1I5TNP2_9BACT</name>
<dbReference type="EMBL" id="FOXB01000046">
    <property type="protein sequence ID" value="SFP84702.1"/>
    <property type="molecule type" value="Genomic_DNA"/>
</dbReference>
<reference evidence="1 2" key="1">
    <citation type="submission" date="2016-10" db="EMBL/GenBank/DDBJ databases">
        <authorList>
            <person name="de Groot N.N."/>
        </authorList>
    </citation>
    <scope>NUCLEOTIDE SEQUENCE [LARGE SCALE GENOMIC DNA]</scope>
    <source>
        <strain evidence="1 2">EP1-55-1</strain>
    </source>
</reference>
<protein>
    <submittedName>
        <fullName evidence="1">Uncharacterized protein</fullName>
    </submittedName>
</protein>
<organism evidence="1 2">
    <name type="scientific">Hydrogenimonas thermophila</name>
    <dbReference type="NCBI Taxonomy" id="223786"/>
    <lineage>
        <taxon>Bacteria</taxon>
        <taxon>Pseudomonadati</taxon>
        <taxon>Campylobacterota</taxon>
        <taxon>Epsilonproteobacteria</taxon>
        <taxon>Campylobacterales</taxon>
        <taxon>Hydrogenimonadaceae</taxon>
        <taxon>Hydrogenimonas</taxon>
    </lineage>
</organism>
<evidence type="ECO:0000313" key="1">
    <source>
        <dbReference type="EMBL" id="SFP84702.1"/>
    </source>
</evidence>
<proteinExistence type="predicted"/>
<dbReference type="RefSeq" id="WP_092913868.1">
    <property type="nucleotide sequence ID" value="NZ_CP136592.1"/>
</dbReference>
<sequence length="131" mass="14995">MENITDIFEQFDEVVEKNGLEALLPQNLPDAIFYRMLKEADAIDNGKTEETPLLILFATVLQLSSGMRFKPGIQIQIEPDELMQNFSLYITTLRFEDSRRKGDIIIDDKSFPTVQNIFDGNKIISIKPLVD</sequence>
<keyword evidence="2" id="KW-1185">Reference proteome</keyword>
<gene>
    <name evidence="1" type="ORF">SAMN05216234_14615</name>
</gene>
<dbReference type="AlphaFoldDB" id="A0A1I5TNP2"/>
<dbReference type="Proteomes" id="UP000199227">
    <property type="component" value="Unassembled WGS sequence"/>
</dbReference>
<evidence type="ECO:0000313" key="2">
    <source>
        <dbReference type="Proteomes" id="UP000199227"/>
    </source>
</evidence>